<name>I5C7G7_9HYPH</name>
<feature type="signal peptide" evidence="1">
    <location>
        <begin position="1"/>
        <end position="24"/>
    </location>
</feature>
<reference evidence="2 3" key="1">
    <citation type="journal article" date="2012" name="J. Bacteriol.">
        <title>Genome Sequence of Nitratireductor aquibiodomus Strain RA22.</title>
        <authorList>
            <person name="Singh A."/>
            <person name="Jangir P.K."/>
            <person name="Kumari C."/>
            <person name="Sharma R."/>
        </authorList>
    </citation>
    <scope>NUCLEOTIDE SEQUENCE [LARGE SCALE GENOMIC DNA]</scope>
    <source>
        <strain evidence="2 3">RA22</strain>
    </source>
</reference>
<dbReference type="Proteomes" id="UP000004622">
    <property type="component" value="Unassembled WGS sequence"/>
</dbReference>
<evidence type="ECO:0000313" key="3">
    <source>
        <dbReference type="Proteomes" id="UP000004622"/>
    </source>
</evidence>
<evidence type="ECO:0000256" key="1">
    <source>
        <dbReference type="SAM" id="SignalP"/>
    </source>
</evidence>
<gene>
    <name evidence="2" type="ORF">A33O_01687</name>
</gene>
<dbReference type="EMBL" id="AJXZ01000003">
    <property type="protein sequence ID" value="EIM77769.1"/>
    <property type="molecule type" value="Genomic_DNA"/>
</dbReference>
<organism evidence="2 3">
    <name type="scientific">Nitratireductor aquibiodomus RA22</name>
    <dbReference type="NCBI Taxonomy" id="1189611"/>
    <lineage>
        <taxon>Bacteria</taxon>
        <taxon>Pseudomonadati</taxon>
        <taxon>Pseudomonadota</taxon>
        <taxon>Alphaproteobacteria</taxon>
        <taxon>Hyphomicrobiales</taxon>
        <taxon>Phyllobacteriaceae</taxon>
        <taxon>Nitratireductor</taxon>
    </lineage>
</organism>
<proteinExistence type="predicted"/>
<dbReference type="AlphaFoldDB" id="I5C7G7"/>
<accession>I5C7G7</accession>
<sequence length="156" mass="17458">MRWLIKVAAVLSFILSGIVTHSSADQLSDAFKEHFKPDVVRVGELRLRPYSSEAEHVARKLAGSLSDATVRAYGFSRMVETICSLYGYALVGTHRDMSTLVRGSHFLDYLTDQQYEAWKLGSADWVEFRGEHEDDGPKVCATLSASKADLLRKKAF</sequence>
<evidence type="ECO:0000313" key="2">
    <source>
        <dbReference type="EMBL" id="EIM77769.1"/>
    </source>
</evidence>
<keyword evidence="1" id="KW-0732">Signal</keyword>
<protein>
    <submittedName>
        <fullName evidence="2">Uncharacterized protein</fullName>
    </submittedName>
</protein>
<feature type="chain" id="PRO_5003701565" evidence="1">
    <location>
        <begin position="25"/>
        <end position="156"/>
    </location>
</feature>
<comment type="caution">
    <text evidence="2">The sequence shown here is derived from an EMBL/GenBank/DDBJ whole genome shotgun (WGS) entry which is preliminary data.</text>
</comment>